<evidence type="ECO:0000313" key="1">
    <source>
        <dbReference type="EMBL" id="MDQ0472812.1"/>
    </source>
</evidence>
<dbReference type="Proteomes" id="UP001242480">
    <property type="component" value="Unassembled WGS sequence"/>
</dbReference>
<dbReference type="EMBL" id="JAUSVX010000013">
    <property type="protein sequence ID" value="MDQ0472812.1"/>
    <property type="molecule type" value="Genomic_DNA"/>
</dbReference>
<comment type="caution">
    <text evidence="1">The sequence shown here is derived from an EMBL/GenBank/DDBJ whole genome shotgun (WGS) entry which is preliminary data.</text>
</comment>
<accession>A0ABU0JEV0</accession>
<reference evidence="1 2" key="1">
    <citation type="submission" date="2023-07" db="EMBL/GenBank/DDBJ databases">
        <title>Genomic Encyclopedia of Type Strains, Phase IV (KMG-IV): sequencing the most valuable type-strain genomes for metagenomic binning, comparative biology and taxonomic classification.</title>
        <authorList>
            <person name="Goeker M."/>
        </authorList>
    </citation>
    <scope>NUCLEOTIDE SEQUENCE [LARGE SCALE GENOMIC DNA]</scope>
    <source>
        <strain evidence="1 2">DSM 19619</strain>
    </source>
</reference>
<organism evidence="1 2">
    <name type="scientific">Labrys wisconsinensis</name>
    <dbReference type="NCBI Taxonomy" id="425677"/>
    <lineage>
        <taxon>Bacteria</taxon>
        <taxon>Pseudomonadati</taxon>
        <taxon>Pseudomonadota</taxon>
        <taxon>Alphaproteobacteria</taxon>
        <taxon>Hyphomicrobiales</taxon>
        <taxon>Xanthobacteraceae</taxon>
        <taxon>Labrys</taxon>
    </lineage>
</organism>
<proteinExistence type="predicted"/>
<gene>
    <name evidence="1" type="ORF">QO011_005842</name>
</gene>
<keyword evidence="2" id="KW-1185">Reference proteome</keyword>
<evidence type="ECO:0000313" key="2">
    <source>
        <dbReference type="Proteomes" id="UP001242480"/>
    </source>
</evidence>
<sequence>MTAFDAAATAAAAPLLDWYGETFSVTPMRFGTDPNAAPAPDTSRQPFDLRAIWVDDPGELRTPNAYDLRSQHRPGVRVGKPAIDIADPAIDLRRGDVILRQADGTRWRIGTGHTGAYLWRRIPIEAI</sequence>
<name>A0ABU0JEV0_9HYPH</name>
<protein>
    <submittedName>
        <fullName evidence="1">Uncharacterized protein</fullName>
    </submittedName>
</protein>
<dbReference type="RefSeq" id="WP_307280165.1">
    <property type="nucleotide sequence ID" value="NZ_JAUSVX010000013.1"/>
</dbReference>